<feature type="transmembrane region" description="Helical" evidence="5">
    <location>
        <begin position="50"/>
        <end position="71"/>
    </location>
</feature>
<dbReference type="InterPro" id="IPR005828">
    <property type="entry name" value="MFS_sugar_transport-like"/>
</dbReference>
<dbReference type="Proteomes" id="UP001396898">
    <property type="component" value="Unassembled WGS sequence"/>
</dbReference>
<evidence type="ECO:0000256" key="5">
    <source>
        <dbReference type="SAM" id="Phobius"/>
    </source>
</evidence>
<organism evidence="6 7">
    <name type="scientific">Apiospora marii</name>
    <dbReference type="NCBI Taxonomy" id="335849"/>
    <lineage>
        <taxon>Eukaryota</taxon>
        <taxon>Fungi</taxon>
        <taxon>Dikarya</taxon>
        <taxon>Ascomycota</taxon>
        <taxon>Pezizomycotina</taxon>
        <taxon>Sordariomycetes</taxon>
        <taxon>Xylariomycetidae</taxon>
        <taxon>Amphisphaeriales</taxon>
        <taxon>Apiosporaceae</taxon>
        <taxon>Apiospora</taxon>
    </lineage>
</organism>
<reference evidence="6 7" key="1">
    <citation type="submission" date="2023-01" db="EMBL/GenBank/DDBJ databases">
        <title>Analysis of 21 Apiospora genomes using comparative genomics revels a genus with tremendous synthesis potential of carbohydrate active enzymes and secondary metabolites.</title>
        <authorList>
            <person name="Sorensen T."/>
        </authorList>
    </citation>
    <scope>NUCLEOTIDE SEQUENCE [LARGE SCALE GENOMIC DNA]</scope>
    <source>
        <strain evidence="6 7">CBS 20057</strain>
    </source>
</reference>
<name>A0ABR1R6C5_9PEZI</name>
<dbReference type="InterPro" id="IPR036259">
    <property type="entry name" value="MFS_trans_sf"/>
</dbReference>
<keyword evidence="2 5" id="KW-0812">Transmembrane</keyword>
<feature type="transmembrane region" description="Helical" evidence="5">
    <location>
        <begin position="12"/>
        <end position="38"/>
    </location>
</feature>
<accession>A0ABR1R6C5</accession>
<evidence type="ECO:0000256" key="3">
    <source>
        <dbReference type="ARBA" id="ARBA00022989"/>
    </source>
</evidence>
<evidence type="ECO:0000313" key="6">
    <source>
        <dbReference type="EMBL" id="KAK8001273.1"/>
    </source>
</evidence>
<dbReference type="EMBL" id="JAQQWI010000018">
    <property type="protein sequence ID" value="KAK8001273.1"/>
    <property type="molecule type" value="Genomic_DNA"/>
</dbReference>
<dbReference type="InterPro" id="IPR050360">
    <property type="entry name" value="MFS_Sugar_Transporters"/>
</dbReference>
<proteinExistence type="predicted"/>
<dbReference type="PANTHER" id="PTHR48022:SF14">
    <property type="entry name" value="MAJOR FACILITATOR SUPERFAMILY (MFS) PROFILE DOMAIN-CONTAINING PROTEIN-RELATED"/>
    <property type="match status" value="1"/>
</dbReference>
<comment type="caution">
    <text evidence="6">The sequence shown here is derived from an EMBL/GenBank/DDBJ whole genome shotgun (WGS) entry which is preliminary data.</text>
</comment>
<keyword evidence="4 5" id="KW-0472">Membrane</keyword>
<dbReference type="PANTHER" id="PTHR48022">
    <property type="entry name" value="PLASTIDIC GLUCOSE TRANSPORTER 4"/>
    <property type="match status" value="1"/>
</dbReference>
<protein>
    <recommendedName>
        <fullName evidence="8">Major facilitator superfamily (MFS) profile domain-containing protein</fullName>
    </recommendedName>
</protein>
<comment type="subcellular location">
    <subcellularLocation>
        <location evidence="1">Membrane</location>
        <topology evidence="1">Multi-pass membrane protein</topology>
    </subcellularLocation>
</comment>
<dbReference type="Pfam" id="PF00083">
    <property type="entry name" value="Sugar_tr"/>
    <property type="match status" value="1"/>
</dbReference>
<evidence type="ECO:0000256" key="4">
    <source>
        <dbReference type="ARBA" id="ARBA00023136"/>
    </source>
</evidence>
<keyword evidence="3 5" id="KW-1133">Transmembrane helix</keyword>
<sequence length="109" mass="11611">MALFTQAVVRLHLLCIFFAIGSFVWGYNIGILSSILVHPGFVTAMGQLTAARKGVITAIYYLGTWLSYIFISHPVSDYLGRRYAALIGTTVLAVGTGFEAGATAPGPTP</sequence>
<evidence type="ECO:0000256" key="2">
    <source>
        <dbReference type="ARBA" id="ARBA00022692"/>
    </source>
</evidence>
<gene>
    <name evidence="6" type="ORF">PG991_013495</name>
</gene>
<feature type="transmembrane region" description="Helical" evidence="5">
    <location>
        <begin position="83"/>
        <end position="104"/>
    </location>
</feature>
<evidence type="ECO:0008006" key="8">
    <source>
        <dbReference type="Google" id="ProtNLM"/>
    </source>
</evidence>
<dbReference type="Gene3D" id="1.20.1250.20">
    <property type="entry name" value="MFS general substrate transporter like domains"/>
    <property type="match status" value="1"/>
</dbReference>
<evidence type="ECO:0000256" key="1">
    <source>
        <dbReference type="ARBA" id="ARBA00004141"/>
    </source>
</evidence>
<keyword evidence="7" id="KW-1185">Reference proteome</keyword>
<dbReference type="SUPFAM" id="SSF103473">
    <property type="entry name" value="MFS general substrate transporter"/>
    <property type="match status" value="1"/>
</dbReference>
<evidence type="ECO:0000313" key="7">
    <source>
        <dbReference type="Proteomes" id="UP001396898"/>
    </source>
</evidence>